<name>A0A2P7QWG8_9SPHN</name>
<reference evidence="1 2" key="1">
    <citation type="submission" date="2018-03" db="EMBL/GenBank/DDBJ databases">
        <title>The draft genome of Sphingosinicella sp. GL-C-18.</title>
        <authorList>
            <person name="Liu L."/>
            <person name="Li L."/>
            <person name="Liang L."/>
            <person name="Zhang X."/>
            <person name="Wang T."/>
        </authorList>
    </citation>
    <scope>NUCLEOTIDE SEQUENCE [LARGE SCALE GENOMIC DNA]</scope>
    <source>
        <strain evidence="1 2">GL-C-18</strain>
    </source>
</reference>
<organism evidence="1 2">
    <name type="scientific">Allosphingosinicella deserti</name>
    <dbReference type="NCBI Taxonomy" id="2116704"/>
    <lineage>
        <taxon>Bacteria</taxon>
        <taxon>Pseudomonadati</taxon>
        <taxon>Pseudomonadota</taxon>
        <taxon>Alphaproteobacteria</taxon>
        <taxon>Sphingomonadales</taxon>
        <taxon>Sphingomonadaceae</taxon>
        <taxon>Allosphingosinicella</taxon>
    </lineage>
</organism>
<sequence length="59" mass="6792">MSEQLVFYRARAAEARAEAEAATLVNVKERALRSEATWNEMARRVQDTERRRAARLADV</sequence>
<comment type="caution">
    <text evidence="1">The sequence shown here is derived from an EMBL/GenBank/DDBJ whole genome shotgun (WGS) entry which is preliminary data.</text>
</comment>
<evidence type="ECO:0000313" key="1">
    <source>
        <dbReference type="EMBL" id="PSJ42318.1"/>
    </source>
</evidence>
<evidence type="ECO:0000313" key="2">
    <source>
        <dbReference type="Proteomes" id="UP000241167"/>
    </source>
</evidence>
<protein>
    <submittedName>
        <fullName evidence="1">Uncharacterized protein</fullName>
    </submittedName>
</protein>
<dbReference type="AlphaFoldDB" id="A0A2P7QWG8"/>
<proteinExistence type="predicted"/>
<accession>A0A2P7QWG8</accession>
<dbReference type="EMBL" id="PXYI01000002">
    <property type="protein sequence ID" value="PSJ42318.1"/>
    <property type="molecule type" value="Genomic_DNA"/>
</dbReference>
<dbReference type="OrthoDB" id="7411138at2"/>
<gene>
    <name evidence="1" type="ORF">C7I55_07275</name>
</gene>
<keyword evidence="2" id="KW-1185">Reference proteome</keyword>
<dbReference type="Proteomes" id="UP000241167">
    <property type="component" value="Unassembled WGS sequence"/>
</dbReference>